<sequence>MPASSRTEPNEAAEWKSAADLAIGLGVQVPTRSLGDVEISAHDLLELIDI</sequence>
<reference evidence="1 2" key="1">
    <citation type="submission" date="2018-04" db="EMBL/GenBank/DDBJ databases">
        <authorList>
            <person name="Huttner S."/>
            <person name="Dainat J."/>
        </authorList>
    </citation>
    <scope>NUCLEOTIDE SEQUENCE [LARGE SCALE GENOMIC DNA]</scope>
</reference>
<dbReference type="Proteomes" id="UP000289323">
    <property type="component" value="Unassembled WGS sequence"/>
</dbReference>
<protein>
    <submittedName>
        <fullName evidence="1">26f1050a-4f9b-46f5-91b2-284f0b6f4dc2</fullName>
    </submittedName>
</protein>
<gene>
    <name evidence="1" type="ORF">TT172_LOCUS6571</name>
</gene>
<proteinExistence type="predicted"/>
<dbReference type="AlphaFoldDB" id="A0A3S4BMJ1"/>
<evidence type="ECO:0000313" key="1">
    <source>
        <dbReference type="EMBL" id="SPQ24152.1"/>
    </source>
</evidence>
<organism evidence="1 2">
    <name type="scientific">Thermothielavioides terrestris</name>
    <dbReference type="NCBI Taxonomy" id="2587410"/>
    <lineage>
        <taxon>Eukaryota</taxon>
        <taxon>Fungi</taxon>
        <taxon>Dikarya</taxon>
        <taxon>Ascomycota</taxon>
        <taxon>Pezizomycotina</taxon>
        <taxon>Sordariomycetes</taxon>
        <taxon>Sordariomycetidae</taxon>
        <taxon>Sordariales</taxon>
        <taxon>Chaetomiaceae</taxon>
        <taxon>Thermothielavioides</taxon>
    </lineage>
</organism>
<name>A0A3S4BMJ1_9PEZI</name>
<evidence type="ECO:0000313" key="2">
    <source>
        <dbReference type="Proteomes" id="UP000289323"/>
    </source>
</evidence>
<dbReference type="EMBL" id="OUUZ01000013">
    <property type="protein sequence ID" value="SPQ24152.1"/>
    <property type="molecule type" value="Genomic_DNA"/>
</dbReference>
<accession>A0A3S4BMJ1</accession>